<keyword evidence="3" id="KW-1185">Reference proteome</keyword>
<proteinExistence type="predicted"/>
<dbReference type="Proteomes" id="UP000054995">
    <property type="component" value="Unassembled WGS sequence"/>
</dbReference>
<feature type="transmembrane region" description="Helical" evidence="1">
    <location>
        <begin position="97"/>
        <end position="121"/>
    </location>
</feature>
<keyword evidence="1" id="KW-0472">Membrane</keyword>
<dbReference type="EMBL" id="JYDT01000085">
    <property type="protein sequence ID" value="KRY85685.1"/>
    <property type="molecule type" value="Genomic_DNA"/>
</dbReference>
<evidence type="ECO:0000313" key="2">
    <source>
        <dbReference type="EMBL" id="KRY85685.1"/>
    </source>
</evidence>
<protein>
    <submittedName>
        <fullName evidence="2">Uncharacterized protein</fullName>
    </submittedName>
</protein>
<feature type="transmembrane region" description="Helical" evidence="1">
    <location>
        <begin position="64"/>
        <end position="85"/>
    </location>
</feature>
<sequence>MDKKNSSKFGNMHMLSSTVFFPLPLLLILVLIVRLHIANGVCVLLCYFENASLLLVDSCNHLDYSLFVHTNNSNYFTFVTVIYIWGKRIIGRSCTKFAILTISHKLWMLVVCLLFAVLQLYQREFVINRLVEPETDWVVPTDCRQ</sequence>
<keyword evidence="1" id="KW-1133">Transmembrane helix</keyword>
<evidence type="ECO:0000256" key="1">
    <source>
        <dbReference type="SAM" id="Phobius"/>
    </source>
</evidence>
<organism evidence="2 3">
    <name type="scientific">Trichinella pseudospiralis</name>
    <name type="common">Parasitic roundworm</name>
    <dbReference type="NCBI Taxonomy" id="6337"/>
    <lineage>
        <taxon>Eukaryota</taxon>
        <taxon>Metazoa</taxon>
        <taxon>Ecdysozoa</taxon>
        <taxon>Nematoda</taxon>
        <taxon>Enoplea</taxon>
        <taxon>Dorylaimia</taxon>
        <taxon>Trichinellida</taxon>
        <taxon>Trichinellidae</taxon>
        <taxon>Trichinella</taxon>
    </lineage>
</organism>
<name>A0A0V1FIH4_TRIPS</name>
<gene>
    <name evidence="2" type="ORF">T4D_14524</name>
</gene>
<keyword evidence="1" id="KW-0812">Transmembrane</keyword>
<comment type="caution">
    <text evidence="2">The sequence shown here is derived from an EMBL/GenBank/DDBJ whole genome shotgun (WGS) entry which is preliminary data.</text>
</comment>
<accession>A0A0V1FIH4</accession>
<dbReference type="AlphaFoldDB" id="A0A0V1FIH4"/>
<reference evidence="2 3" key="1">
    <citation type="submission" date="2015-01" db="EMBL/GenBank/DDBJ databases">
        <title>Evolution of Trichinella species and genotypes.</title>
        <authorList>
            <person name="Korhonen P.K."/>
            <person name="Edoardo P."/>
            <person name="Giuseppe L.R."/>
            <person name="Gasser R.B."/>
        </authorList>
    </citation>
    <scope>NUCLEOTIDE SEQUENCE [LARGE SCALE GENOMIC DNA]</scope>
    <source>
        <strain evidence="2">ISS470</strain>
    </source>
</reference>
<evidence type="ECO:0000313" key="3">
    <source>
        <dbReference type="Proteomes" id="UP000054995"/>
    </source>
</evidence>